<protein>
    <submittedName>
        <fullName evidence="1">Uncharacterized protein</fullName>
    </submittedName>
</protein>
<dbReference type="EMBL" id="BARS01026507">
    <property type="protein sequence ID" value="GAG01455.1"/>
    <property type="molecule type" value="Genomic_DNA"/>
</dbReference>
<gene>
    <name evidence="1" type="ORF">S01H1_41765</name>
</gene>
<sequence length="91" mass="10769">EDVEDEFDILGLLASRGIVEPVDYEEMWQGMPEFEQEDKTEIKSIKINFATQEDIDRFSELIGQNITEKTRSIWYPEQEISSYVKVRFTDE</sequence>
<proteinExistence type="predicted"/>
<accession>X0U7F7</accession>
<comment type="caution">
    <text evidence="1">The sequence shown here is derived from an EMBL/GenBank/DDBJ whole genome shotgun (WGS) entry which is preliminary data.</text>
</comment>
<dbReference type="AlphaFoldDB" id="X0U7F7"/>
<evidence type="ECO:0000313" key="1">
    <source>
        <dbReference type="EMBL" id="GAG01455.1"/>
    </source>
</evidence>
<organism evidence="1">
    <name type="scientific">marine sediment metagenome</name>
    <dbReference type="NCBI Taxonomy" id="412755"/>
    <lineage>
        <taxon>unclassified sequences</taxon>
        <taxon>metagenomes</taxon>
        <taxon>ecological metagenomes</taxon>
    </lineage>
</organism>
<feature type="non-terminal residue" evidence="1">
    <location>
        <position position="1"/>
    </location>
</feature>
<name>X0U7F7_9ZZZZ</name>
<reference evidence="1" key="1">
    <citation type="journal article" date="2014" name="Front. Microbiol.">
        <title>High frequency of phylogenetically diverse reductive dehalogenase-homologous genes in deep subseafloor sedimentary metagenomes.</title>
        <authorList>
            <person name="Kawai M."/>
            <person name="Futagami T."/>
            <person name="Toyoda A."/>
            <person name="Takaki Y."/>
            <person name="Nishi S."/>
            <person name="Hori S."/>
            <person name="Arai W."/>
            <person name="Tsubouchi T."/>
            <person name="Morono Y."/>
            <person name="Uchiyama I."/>
            <person name="Ito T."/>
            <person name="Fujiyama A."/>
            <person name="Inagaki F."/>
            <person name="Takami H."/>
        </authorList>
    </citation>
    <scope>NUCLEOTIDE SEQUENCE</scope>
    <source>
        <strain evidence="1">Expedition CK06-06</strain>
    </source>
</reference>